<dbReference type="SUPFAM" id="SSF51679">
    <property type="entry name" value="Bacterial luciferase-like"/>
    <property type="match status" value="1"/>
</dbReference>
<sequence>MVDGIGLCVRSVDVTARQASIVAQKAESLGFESFWVTEEMSRSSPPMIALAAYSTERIKLGTAIVSIYSRTPMATAMMAATLQELSDNRFILGLGSGGPEITRRGHGLDPAKPTERMEEYIKLVRSFLSGDRVALKGLFYKVDDVRLWVKVQQPPPVFLAALNPRMLTLAGMMADGVILNLFDPNAAGYVSRWLDEGLRRAGRTSQAVKRYSFVLAAASSSQDSVTALKKSIAFYVLAPTYQRILAEAGHGHVVERVLRSFENGGRDAAAESIPNELVEGVAILCDTPISQKLEEYRRVGVTPLIYPQPRRGKELTDILNIMEQVARQCSLY</sequence>
<accession>A0A7C5QB00</accession>
<evidence type="ECO:0000259" key="2">
    <source>
        <dbReference type="Pfam" id="PF00296"/>
    </source>
</evidence>
<dbReference type="GO" id="GO:0016705">
    <property type="term" value="F:oxidoreductase activity, acting on paired donors, with incorporation or reduction of molecular oxygen"/>
    <property type="evidence" value="ECO:0007669"/>
    <property type="project" value="InterPro"/>
</dbReference>
<dbReference type="InterPro" id="IPR050564">
    <property type="entry name" value="F420-G6PD/mer"/>
</dbReference>
<proteinExistence type="predicted"/>
<feature type="domain" description="Luciferase-like" evidence="2">
    <location>
        <begin position="17"/>
        <end position="302"/>
    </location>
</feature>
<comment type="caution">
    <text evidence="3">The sequence shown here is derived from an EMBL/GenBank/DDBJ whole genome shotgun (WGS) entry which is preliminary data.</text>
</comment>
<evidence type="ECO:0000256" key="1">
    <source>
        <dbReference type="ARBA" id="ARBA00023002"/>
    </source>
</evidence>
<keyword evidence="1" id="KW-0560">Oxidoreductase</keyword>
<dbReference type="PANTHER" id="PTHR43244:SF1">
    <property type="entry name" value="5,10-METHYLENETETRAHYDROMETHANOPTERIN REDUCTASE"/>
    <property type="match status" value="1"/>
</dbReference>
<dbReference type="Pfam" id="PF00296">
    <property type="entry name" value="Bac_luciferase"/>
    <property type="match status" value="1"/>
</dbReference>
<dbReference type="AlphaFoldDB" id="A0A7C5QB00"/>
<evidence type="ECO:0000313" key="3">
    <source>
        <dbReference type="EMBL" id="HHK69130.1"/>
    </source>
</evidence>
<name>A0A7C5QB00_CALS0</name>
<gene>
    <name evidence="3" type="ORF">ENM11_08320</name>
</gene>
<dbReference type="CDD" id="cd01097">
    <property type="entry name" value="Tetrahydromethanopterin_reductase"/>
    <property type="match status" value="1"/>
</dbReference>
<organism evidence="3">
    <name type="scientific">Caldiarchaeum subterraneum</name>
    <dbReference type="NCBI Taxonomy" id="311458"/>
    <lineage>
        <taxon>Archaea</taxon>
        <taxon>Nitrososphaerota</taxon>
        <taxon>Candidatus Caldarchaeales</taxon>
        <taxon>Candidatus Caldarchaeaceae</taxon>
        <taxon>Candidatus Caldarchaeum</taxon>
    </lineage>
</organism>
<protein>
    <submittedName>
        <fullName evidence="3">LLM class flavin-dependent oxidoreductase</fullName>
    </submittedName>
</protein>
<dbReference type="PANTHER" id="PTHR43244">
    <property type="match status" value="1"/>
</dbReference>
<reference evidence="3" key="1">
    <citation type="journal article" date="2020" name="mSystems">
        <title>Genome- and Community-Level Interaction Insights into Carbon Utilization and Element Cycling Functions of Hydrothermarchaeota in Hydrothermal Sediment.</title>
        <authorList>
            <person name="Zhou Z."/>
            <person name="Liu Y."/>
            <person name="Xu W."/>
            <person name="Pan J."/>
            <person name="Luo Z.H."/>
            <person name="Li M."/>
        </authorList>
    </citation>
    <scope>NUCLEOTIDE SEQUENCE [LARGE SCALE GENOMIC DNA]</scope>
    <source>
        <strain evidence="3">SpSt-1056</strain>
    </source>
</reference>
<dbReference type="Gene3D" id="3.20.20.30">
    <property type="entry name" value="Luciferase-like domain"/>
    <property type="match status" value="1"/>
</dbReference>
<dbReference type="EMBL" id="DRWN01000068">
    <property type="protein sequence ID" value="HHK69130.1"/>
    <property type="molecule type" value="Genomic_DNA"/>
</dbReference>
<dbReference type="InterPro" id="IPR011251">
    <property type="entry name" value="Luciferase-like_dom"/>
</dbReference>
<dbReference type="InterPro" id="IPR036661">
    <property type="entry name" value="Luciferase-like_sf"/>
</dbReference>